<dbReference type="SUPFAM" id="SSF56601">
    <property type="entry name" value="beta-lactamase/transpeptidase-like"/>
    <property type="match status" value="1"/>
</dbReference>
<dbReference type="InterPro" id="IPR011815">
    <property type="entry name" value="PBP_1c"/>
</dbReference>
<comment type="catalytic activity">
    <reaction evidence="11">
        <text>[GlcNAc-(1-&gt;4)-Mur2Ac(oyl-L-Ala-gamma-D-Glu-L-Lys-D-Ala-D-Ala)](n)-di-trans,octa-cis-undecaprenyl diphosphate + beta-D-GlcNAc-(1-&gt;4)-Mur2Ac(oyl-L-Ala-gamma-D-Glu-L-Lys-D-Ala-D-Ala)-di-trans,octa-cis-undecaprenyl diphosphate = [GlcNAc-(1-&gt;4)-Mur2Ac(oyl-L-Ala-gamma-D-Glu-L-Lys-D-Ala-D-Ala)](n+1)-di-trans,octa-cis-undecaprenyl diphosphate + di-trans,octa-cis-undecaprenyl diphosphate + H(+)</text>
        <dbReference type="Rhea" id="RHEA:23708"/>
        <dbReference type="Rhea" id="RHEA-COMP:9602"/>
        <dbReference type="Rhea" id="RHEA-COMP:9603"/>
        <dbReference type="ChEBI" id="CHEBI:15378"/>
        <dbReference type="ChEBI" id="CHEBI:58405"/>
        <dbReference type="ChEBI" id="CHEBI:60033"/>
        <dbReference type="ChEBI" id="CHEBI:78435"/>
        <dbReference type="EC" id="2.4.99.28"/>
    </reaction>
</comment>
<keyword evidence="17" id="KW-1185">Reference proteome</keyword>
<dbReference type="InterPro" id="IPR001460">
    <property type="entry name" value="PCN-bd_Tpept"/>
</dbReference>
<feature type="domain" description="Glycosyl transferase family 51" evidence="14">
    <location>
        <begin position="54"/>
        <end position="216"/>
    </location>
</feature>
<dbReference type="SUPFAM" id="SSF53955">
    <property type="entry name" value="Lysozyme-like"/>
    <property type="match status" value="1"/>
</dbReference>
<evidence type="ECO:0000259" key="13">
    <source>
        <dbReference type="Pfam" id="PF00905"/>
    </source>
</evidence>
<comment type="caution">
    <text evidence="16">The sequence shown here is derived from an EMBL/GenBank/DDBJ whole genome shotgun (WGS) entry which is preliminary data.</text>
</comment>
<evidence type="ECO:0000259" key="14">
    <source>
        <dbReference type="Pfam" id="PF00912"/>
    </source>
</evidence>
<dbReference type="InterPro" id="IPR012338">
    <property type="entry name" value="Beta-lactam/transpept-like"/>
</dbReference>
<protein>
    <recommendedName>
        <fullName evidence="10">peptidoglycan glycosyltransferase</fullName>
        <ecNumber evidence="10">2.4.99.28</ecNumber>
    </recommendedName>
</protein>
<dbReference type="UniPathway" id="UPA00219"/>
<dbReference type="PANTHER" id="PTHR32282:SF15">
    <property type="entry name" value="PENICILLIN-BINDING PROTEIN 1C"/>
    <property type="match status" value="1"/>
</dbReference>
<dbReference type="GO" id="GO:0030288">
    <property type="term" value="C:outer membrane-bounded periplasmic space"/>
    <property type="evidence" value="ECO:0007669"/>
    <property type="project" value="TreeGrafter"/>
</dbReference>
<dbReference type="GO" id="GO:0009252">
    <property type="term" value="P:peptidoglycan biosynthetic process"/>
    <property type="evidence" value="ECO:0007669"/>
    <property type="project" value="UniProtKB-UniPathway"/>
</dbReference>
<dbReference type="Gene3D" id="1.10.3810.10">
    <property type="entry name" value="Biosynthetic peptidoglycan transglycosylase-like"/>
    <property type="match status" value="1"/>
</dbReference>
<evidence type="ECO:0000256" key="6">
    <source>
        <dbReference type="ARBA" id="ARBA00022676"/>
    </source>
</evidence>
<dbReference type="GO" id="GO:0008955">
    <property type="term" value="F:peptidoglycan glycosyltransferase activity"/>
    <property type="evidence" value="ECO:0007669"/>
    <property type="project" value="UniProtKB-EC"/>
</dbReference>
<evidence type="ECO:0000256" key="2">
    <source>
        <dbReference type="ARBA" id="ARBA00007090"/>
    </source>
</evidence>
<evidence type="ECO:0000259" key="15">
    <source>
        <dbReference type="Pfam" id="PF06832"/>
    </source>
</evidence>
<comment type="similarity">
    <text evidence="2">In the C-terminal section; belongs to the transpeptidase family.</text>
</comment>
<evidence type="ECO:0000313" key="16">
    <source>
        <dbReference type="EMBL" id="NYG32073.1"/>
    </source>
</evidence>
<feature type="chain" id="PRO_5031437594" description="peptidoglycan glycosyltransferase" evidence="12">
    <location>
        <begin position="27"/>
        <end position="716"/>
    </location>
</feature>
<evidence type="ECO:0000256" key="3">
    <source>
        <dbReference type="ARBA" id="ARBA00007739"/>
    </source>
</evidence>
<dbReference type="RefSeq" id="WP_179633002.1">
    <property type="nucleotide sequence ID" value="NZ_JACCFH010000001.1"/>
</dbReference>
<evidence type="ECO:0000256" key="5">
    <source>
        <dbReference type="ARBA" id="ARBA00022670"/>
    </source>
</evidence>
<evidence type="ECO:0000256" key="9">
    <source>
        <dbReference type="ARBA" id="ARBA00023268"/>
    </source>
</evidence>
<dbReference type="Gene3D" id="3.40.710.10">
    <property type="entry name" value="DD-peptidase/beta-lactamase superfamily"/>
    <property type="match status" value="1"/>
</dbReference>
<dbReference type="PANTHER" id="PTHR32282">
    <property type="entry name" value="BINDING PROTEIN TRANSPEPTIDASE, PUTATIVE-RELATED"/>
    <property type="match status" value="1"/>
</dbReference>
<dbReference type="InterPro" id="IPR001264">
    <property type="entry name" value="Glyco_trans_51"/>
</dbReference>
<keyword evidence="6 16" id="KW-0328">Glycosyltransferase</keyword>
<dbReference type="InterPro" id="IPR036950">
    <property type="entry name" value="PBP_transglycosylase"/>
</dbReference>
<dbReference type="Pfam" id="PF00912">
    <property type="entry name" value="Transgly"/>
    <property type="match status" value="1"/>
</dbReference>
<name>A0A7Y9QVA3_9BURK</name>
<comment type="pathway">
    <text evidence="1">Cell wall biogenesis; peptidoglycan biosynthesis.</text>
</comment>
<dbReference type="InterPro" id="IPR023346">
    <property type="entry name" value="Lysozyme-like_dom_sf"/>
</dbReference>
<keyword evidence="4" id="KW-0121">Carboxypeptidase</keyword>
<dbReference type="EC" id="2.4.99.28" evidence="10"/>
<reference evidence="16 17" key="1">
    <citation type="submission" date="2020-07" db="EMBL/GenBank/DDBJ databases">
        <title>Genomic Encyclopedia of Archaeal and Bacterial Type Strains, Phase II (KMG-II): from individual species to whole genera.</title>
        <authorList>
            <person name="Goeker M."/>
        </authorList>
    </citation>
    <scope>NUCLEOTIDE SEQUENCE [LARGE SCALE GENOMIC DNA]</scope>
    <source>
        <strain evidence="16 17">DSM 21226</strain>
    </source>
</reference>
<evidence type="ECO:0000256" key="7">
    <source>
        <dbReference type="ARBA" id="ARBA00022679"/>
    </source>
</evidence>
<organism evidence="16 17">
    <name type="scientific">Sphaerotilus montanus</name>
    <dbReference type="NCBI Taxonomy" id="522889"/>
    <lineage>
        <taxon>Bacteria</taxon>
        <taxon>Pseudomonadati</taxon>
        <taxon>Pseudomonadota</taxon>
        <taxon>Betaproteobacteria</taxon>
        <taxon>Burkholderiales</taxon>
        <taxon>Sphaerotilaceae</taxon>
        <taxon>Sphaerotilus</taxon>
    </lineage>
</organism>
<proteinExistence type="inferred from homology"/>
<dbReference type="EMBL" id="JACCFH010000001">
    <property type="protein sequence ID" value="NYG32073.1"/>
    <property type="molecule type" value="Genomic_DNA"/>
</dbReference>
<evidence type="ECO:0000256" key="11">
    <source>
        <dbReference type="ARBA" id="ARBA00049902"/>
    </source>
</evidence>
<keyword evidence="12" id="KW-0732">Signal</keyword>
<dbReference type="InterPro" id="IPR009647">
    <property type="entry name" value="PBP_C"/>
</dbReference>
<dbReference type="GO" id="GO:0008658">
    <property type="term" value="F:penicillin binding"/>
    <property type="evidence" value="ECO:0007669"/>
    <property type="project" value="InterPro"/>
</dbReference>
<comment type="similarity">
    <text evidence="3">In the N-terminal section; belongs to the glycosyltransferase 51 family.</text>
</comment>
<keyword evidence="5" id="KW-0645">Protease</keyword>
<feature type="signal peptide" evidence="12">
    <location>
        <begin position="1"/>
        <end position="26"/>
    </location>
</feature>
<dbReference type="InterPro" id="IPR050396">
    <property type="entry name" value="Glycosyltr_51/Transpeptidase"/>
</dbReference>
<feature type="domain" description="Penicillin-binding C-terminal" evidence="15">
    <location>
        <begin position="617"/>
        <end position="695"/>
    </location>
</feature>
<gene>
    <name evidence="16" type="ORF">BDD16_001059</name>
</gene>
<keyword evidence="7 16" id="KW-0808">Transferase</keyword>
<evidence type="ECO:0000256" key="8">
    <source>
        <dbReference type="ARBA" id="ARBA00022801"/>
    </source>
</evidence>
<keyword evidence="9" id="KW-0511">Multifunctional enzyme</keyword>
<dbReference type="GO" id="GO:0006508">
    <property type="term" value="P:proteolysis"/>
    <property type="evidence" value="ECO:0007669"/>
    <property type="project" value="UniProtKB-KW"/>
</dbReference>
<keyword evidence="8" id="KW-0378">Hydrolase</keyword>
<feature type="domain" description="Penicillin-binding protein transpeptidase" evidence="13">
    <location>
        <begin position="311"/>
        <end position="499"/>
    </location>
</feature>
<evidence type="ECO:0000256" key="10">
    <source>
        <dbReference type="ARBA" id="ARBA00044770"/>
    </source>
</evidence>
<dbReference type="Proteomes" id="UP000518288">
    <property type="component" value="Unassembled WGS sequence"/>
</dbReference>
<dbReference type="NCBIfam" id="TIGR02073">
    <property type="entry name" value="PBP_1c"/>
    <property type="match status" value="1"/>
</dbReference>
<evidence type="ECO:0000313" key="17">
    <source>
        <dbReference type="Proteomes" id="UP000518288"/>
    </source>
</evidence>
<dbReference type="GO" id="GO:0004180">
    <property type="term" value="F:carboxypeptidase activity"/>
    <property type="evidence" value="ECO:0007669"/>
    <property type="project" value="UniProtKB-KW"/>
</dbReference>
<sequence>MSLLRHVLAPVMSALVCMGTSPVALASALPAYPEVRAAHRPSALTLLDRQGTPLQSIRTDPTARRLPWVALTDFSPALRTSVVLAEDHRFHAHTGVDWSGLARSTWANLAGDGAKQGASTITMQLAGLIDTDHARPAQGRSVVGKLGQIAAARELEARWSKAQLLEAYLNRVPMRGELVGIPAASRVLLGKHPSGLDAAESALLAALVRGPNAARDVVVRRACALMQQQRLDCAALEPVASRALVPGASARAVQPAPPSDAPHYARHLLRSLKPPFPATLTTTLDAGLQRLAVQALRQQLAELSLRHIEDGAVLVLDNATGEVRAWVGSSGAALSDAAAVDMVLTRRQPGSTLKPFVYAMAFERRLITPASLLEDAPAQLMAGSGVYAPQNYDHAYHGWVSARNALAASLNIPAVRLGVMLTPDALFDRLNAYGLAIRQSGGFHGAALALGSAEVTLFALTNAYRALANGGRTANGRQVGTSAAAWLVGDILSDNAARAITFGLDSPLVTRGFAVVKTGTSKDLRDNWCVGWTDRYTVGVWVGNASGAPMQAVSGTVGAAPVWRTLVQALHDGQPSRPLPMPAGVVRQLVAGDAQPARIEHFLTGTEQAEIRRGGHTQAAAQYHGIASPQQGALYAIDPDIPPKVQRLVFEGEPGQWWLDGKRIGQGARVSWAPWPGRHVLELRLGGGRVETVRFEVRGASINSARPAASASRPAR</sequence>
<dbReference type="Pfam" id="PF00905">
    <property type="entry name" value="Transpeptidase"/>
    <property type="match status" value="1"/>
</dbReference>
<evidence type="ECO:0000256" key="12">
    <source>
        <dbReference type="SAM" id="SignalP"/>
    </source>
</evidence>
<dbReference type="Pfam" id="PF06832">
    <property type="entry name" value="BiPBP_C"/>
    <property type="match status" value="1"/>
</dbReference>
<accession>A0A7Y9QVA3</accession>
<evidence type="ECO:0000256" key="1">
    <source>
        <dbReference type="ARBA" id="ARBA00004752"/>
    </source>
</evidence>
<dbReference type="AlphaFoldDB" id="A0A7Y9QVA3"/>
<evidence type="ECO:0000256" key="4">
    <source>
        <dbReference type="ARBA" id="ARBA00022645"/>
    </source>
</evidence>